<protein>
    <recommendedName>
        <fullName evidence="3">Alpha/beta hydrolase</fullName>
    </recommendedName>
</protein>
<dbReference type="InterPro" id="IPR029058">
    <property type="entry name" value="AB_hydrolase_fold"/>
</dbReference>
<evidence type="ECO:0000313" key="1">
    <source>
        <dbReference type="EMBL" id="NMU93475.1"/>
    </source>
</evidence>
<dbReference type="Gene3D" id="3.40.50.1820">
    <property type="entry name" value="alpha/beta hydrolase"/>
    <property type="match status" value="1"/>
</dbReference>
<name>A0A848NVF6_9BURK</name>
<dbReference type="SUPFAM" id="SSF53474">
    <property type="entry name" value="alpha/beta-Hydrolases"/>
    <property type="match status" value="1"/>
</dbReference>
<comment type="caution">
    <text evidence="1">The sequence shown here is derived from an EMBL/GenBank/DDBJ whole genome shotgun (WGS) entry which is preliminary data.</text>
</comment>
<organism evidence="1 2">
    <name type="scientific">Achromobacter ruhlandii</name>
    <dbReference type="NCBI Taxonomy" id="72557"/>
    <lineage>
        <taxon>Bacteria</taxon>
        <taxon>Pseudomonadati</taxon>
        <taxon>Pseudomonadota</taxon>
        <taxon>Betaproteobacteria</taxon>
        <taxon>Burkholderiales</taxon>
        <taxon>Alcaligenaceae</taxon>
        <taxon>Achromobacter</taxon>
    </lineage>
</organism>
<dbReference type="Proteomes" id="UP000542405">
    <property type="component" value="Unassembled WGS sequence"/>
</dbReference>
<proteinExistence type="predicted"/>
<dbReference type="EMBL" id="JABBZE010000667">
    <property type="protein sequence ID" value="NMU93475.1"/>
    <property type="molecule type" value="Genomic_DNA"/>
</dbReference>
<evidence type="ECO:0008006" key="3">
    <source>
        <dbReference type="Google" id="ProtNLM"/>
    </source>
</evidence>
<gene>
    <name evidence="1" type="ORF">HGQ98_29190</name>
</gene>
<evidence type="ECO:0000313" key="2">
    <source>
        <dbReference type="Proteomes" id="UP000542405"/>
    </source>
</evidence>
<dbReference type="AlphaFoldDB" id="A0A848NVF6"/>
<reference evidence="1 2" key="1">
    <citation type="submission" date="2020-04" db="EMBL/GenBank/DDBJ databases">
        <title>Achromobacter ruhlandii genome sequencing and assembly.</title>
        <authorList>
            <person name="Martins R.C.R."/>
            <person name="Perdigao-Neto L.V."/>
            <person name="Levin A.S.S."/>
            <person name="Costa S.F."/>
        </authorList>
    </citation>
    <scope>NUCLEOTIDE SEQUENCE [LARGE SCALE GENOMIC DNA]</scope>
    <source>
        <strain evidence="1 2">9035ralo</strain>
    </source>
</reference>
<accession>A0A848NVF6</accession>
<sequence>MRAGVGTDFSDRIDGRHPVLALVGEHDPVFTPARRAATYARRYPRATIEVLANAGHYPMNETPLALAAAIERFLRTAAGD</sequence>